<protein>
    <submittedName>
        <fullName evidence="5">Uncharacterized protein</fullName>
    </submittedName>
</protein>
<comment type="similarity">
    <text evidence="1">Belongs to the bacterial ribosomal protein bS21 family.</text>
</comment>
<dbReference type="GO" id="GO:0070124">
    <property type="term" value="P:mitochondrial translational initiation"/>
    <property type="evidence" value="ECO:0007669"/>
    <property type="project" value="TreeGrafter"/>
</dbReference>
<dbReference type="VEuPathDB" id="FungiDB:CJI97_003082"/>
<dbReference type="PANTHER" id="PTHR41237">
    <property type="entry name" value="37S RIBOSOMAL PROTEIN MRP21, MITOCHONDRIAL"/>
    <property type="match status" value="1"/>
</dbReference>
<accession>A0A2H0ZLC1</accession>
<keyword evidence="3" id="KW-0687">Ribonucleoprotein</keyword>
<reference evidence="4 6" key="3">
    <citation type="journal article" date="2018" name="Nat. Commun.">
        <title>Genomic insights into multidrug-resistance, mating and virulence in Candida auris and related emerging species.</title>
        <authorList>
            <person name="Munoz J.F."/>
            <person name="Gade L."/>
            <person name="Chow N.A."/>
            <person name="Loparev V.N."/>
            <person name="Juieng P."/>
            <person name="Berkow E.L."/>
            <person name="Farrer R.A."/>
            <person name="Litvintseva A.P."/>
            <person name="Cuomo C.A."/>
        </authorList>
    </citation>
    <scope>GENOME REANNOTATION</scope>
    <source>
        <strain evidence="4 6">B8441</strain>
    </source>
</reference>
<evidence type="ECO:0000256" key="3">
    <source>
        <dbReference type="ARBA" id="ARBA00023274"/>
    </source>
</evidence>
<dbReference type="VEuPathDB" id="FungiDB:CJJ09_001094"/>
<dbReference type="EMBL" id="PEKT02000007">
    <property type="protein sequence ID" value="PIS51430.1"/>
    <property type="molecule type" value="Genomic_DNA"/>
</dbReference>
<dbReference type="AlphaFoldDB" id="A0A2H0ZLC1"/>
<dbReference type="OMA" id="YIRPAKY"/>
<reference evidence="4" key="4">
    <citation type="submission" date="2024-03" db="EMBL/GenBank/DDBJ databases">
        <title>Improved genome assembly of Candida auris strain B8441 and annotation of B11205.</title>
        <authorList>
            <person name="Cauldron N.C."/>
            <person name="Shea T."/>
            <person name="Cuomo C.A."/>
        </authorList>
    </citation>
    <scope>NUCLEOTIDE SEQUENCE</scope>
    <source>
        <strain evidence="4">B8441</strain>
    </source>
</reference>
<reference evidence="5 6" key="1">
    <citation type="journal article" date="2017" name="Clin. Infect. Dis.">
        <title>Simultaneous emergence of multidrug-resistant Candida auris on 3 continents confirmed by whole-genome sequencing and epidemiological analyses.</title>
        <authorList>
            <person name="Lockhart S.R."/>
            <person name="Etienne K.A."/>
            <person name="Vallabhaneni S."/>
            <person name="Farooqi J."/>
            <person name="Chowdhary A."/>
            <person name="Govender N.P."/>
            <person name="Colombo A.L."/>
            <person name="Calvo B."/>
            <person name="Cuomo C.A."/>
            <person name="Desjardins C.A."/>
            <person name="Berkow E.L."/>
            <person name="Castanheira M."/>
            <person name="Magobo R.E."/>
            <person name="Jabeen K."/>
            <person name="Asghar R.J."/>
            <person name="Meis J.F."/>
            <person name="Jackson B."/>
            <person name="Chiller T."/>
            <person name="Litvintseva A.P."/>
        </authorList>
    </citation>
    <scope>NUCLEOTIDE SEQUENCE [LARGE SCALE GENOMIC DNA]</scope>
    <source>
        <strain evidence="5 6">B8441</strain>
    </source>
</reference>
<evidence type="ECO:0000313" key="6">
    <source>
        <dbReference type="Proteomes" id="UP000230249"/>
    </source>
</evidence>
<dbReference type="Proteomes" id="UP000230249">
    <property type="component" value="Unassembled WGS sequence"/>
</dbReference>
<proteinExistence type="inferred from homology"/>
<dbReference type="VEuPathDB" id="FungiDB:CJJ07_005121"/>
<keyword evidence="2" id="KW-0689">Ribosomal protein</keyword>
<dbReference type="InterPro" id="IPR001911">
    <property type="entry name" value="Ribosomal_bS21"/>
</dbReference>
<dbReference type="VEuPathDB" id="FungiDB:B9J08_003011"/>
<evidence type="ECO:0000313" key="5">
    <source>
        <dbReference type="EMBL" id="PIS51430.1"/>
    </source>
</evidence>
<dbReference type="InterPro" id="IPR052837">
    <property type="entry name" value="Mitoribosomal_bS21"/>
</dbReference>
<dbReference type="STRING" id="498019.A0A2H0ZLC1"/>
<reference evidence="5" key="2">
    <citation type="submission" date="2017-11" db="EMBL/GenBank/DDBJ databases">
        <title>Candida auris genome assembly and annotation.</title>
        <authorList>
            <person name="Munoz J.F."/>
            <person name="Gade L.G."/>
            <person name="Chow N.A."/>
            <person name="Litvintseva A.P."/>
            <person name="Loparev V.N."/>
            <person name="Cuomo C.A."/>
        </authorList>
    </citation>
    <scope>NUCLEOTIDE SEQUENCE</scope>
    <source>
        <strain evidence="5">B8441</strain>
    </source>
</reference>
<evidence type="ECO:0000313" key="4">
    <source>
        <dbReference type="EMBL" id="KAK8442536.1"/>
    </source>
</evidence>
<dbReference type="GO" id="GO:0003735">
    <property type="term" value="F:structural constituent of ribosome"/>
    <property type="evidence" value="ECO:0007669"/>
    <property type="project" value="InterPro"/>
</dbReference>
<dbReference type="OrthoDB" id="2501249at2759"/>
<gene>
    <name evidence="5" type="ORF">B9J08_003011</name>
    <name evidence="4" type="ORF">B9J08_00869</name>
</gene>
<evidence type="ECO:0000256" key="2">
    <source>
        <dbReference type="ARBA" id="ARBA00022980"/>
    </source>
</evidence>
<dbReference type="PANTHER" id="PTHR41237:SF1">
    <property type="entry name" value="SMALL RIBOSOMAL SUBUNIT PROTEIN BS21M"/>
    <property type="match status" value="1"/>
</dbReference>
<sequence length="178" mass="20643">MRQTQLIRRLRSQRLTEVSLSRRNVHSSSRRMDIFDELKEPKNEAPAKKNASTVFDIDELIANSPDLQQGQMFGSNYDKYAFGNTVKHPRDVAKELNVTGVAAGRTVDVKYGNVSAALSQLTKLVRVEKIPQMKQQQKRHLRPALLHDLKHRQWWRSNFSLRFSNLLTEILDAKRRGY</sequence>
<evidence type="ECO:0000256" key="1">
    <source>
        <dbReference type="ARBA" id="ARBA00006640"/>
    </source>
</evidence>
<comment type="caution">
    <text evidence="5">The sequence shown here is derived from an EMBL/GenBank/DDBJ whole genome shotgun (WGS) entry which is preliminary data.</text>
</comment>
<keyword evidence="6" id="KW-1185">Reference proteome</keyword>
<dbReference type="Pfam" id="PF01165">
    <property type="entry name" value="Ribosomal_S21"/>
    <property type="match status" value="1"/>
</dbReference>
<name>A0A2H0ZLC1_CANAR</name>
<dbReference type="VEuPathDB" id="FungiDB:CJI96_0000841"/>
<dbReference type="GO" id="GO:0005763">
    <property type="term" value="C:mitochondrial small ribosomal subunit"/>
    <property type="evidence" value="ECO:0007669"/>
    <property type="project" value="TreeGrafter"/>
</dbReference>
<organism evidence="5">
    <name type="scientific">Candidozyma auris</name>
    <name type="common">Yeast</name>
    <name type="synonym">Candida auris</name>
    <dbReference type="NCBI Taxonomy" id="498019"/>
    <lineage>
        <taxon>Eukaryota</taxon>
        <taxon>Fungi</taxon>
        <taxon>Dikarya</taxon>
        <taxon>Ascomycota</taxon>
        <taxon>Saccharomycotina</taxon>
        <taxon>Pichiomycetes</taxon>
        <taxon>Metschnikowiaceae</taxon>
        <taxon>Candidozyma</taxon>
    </lineage>
</organism>
<dbReference type="VEuPathDB" id="FungiDB:QG37_05142"/>
<dbReference type="EMBL" id="PEKT03000001">
    <property type="protein sequence ID" value="KAK8442536.1"/>
    <property type="molecule type" value="Genomic_DNA"/>
</dbReference>